<dbReference type="InterPro" id="IPR035984">
    <property type="entry name" value="Acyl-CoA-binding_sf"/>
</dbReference>
<feature type="transmembrane region" description="Helical" evidence="3">
    <location>
        <begin position="7"/>
        <end position="25"/>
    </location>
</feature>
<dbReference type="EMBL" id="JAUHHV010000005">
    <property type="protein sequence ID" value="KAK1423420.1"/>
    <property type="molecule type" value="Genomic_DNA"/>
</dbReference>
<keyword evidence="2" id="KW-0446">Lipid-binding</keyword>
<evidence type="ECO:0000313" key="6">
    <source>
        <dbReference type="Proteomes" id="UP001229421"/>
    </source>
</evidence>
<dbReference type="PANTHER" id="PTHR23310:SF105">
    <property type="entry name" value="ACYL-COA-BINDING DOMAIN-CONTAINING PROTEIN 5"/>
    <property type="match status" value="1"/>
</dbReference>
<reference evidence="5" key="1">
    <citation type="journal article" date="2023" name="bioRxiv">
        <title>Improved chromosome-level genome assembly for marigold (Tagetes erecta).</title>
        <authorList>
            <person name="Jiang F."/>
            <person name="Yuan L."/>
            <person name="Wang S."/>
            <person name="Wang H."/>
            <person name="Xu D."/>
            <person name="Wang A."/>
            <person name="Fan W."/>
        </authorList>
    </citation>
    <scope>NUCLEOTIDE SEQUENCE</scope>
    <source>
        <strain evidence="5">WSJ</strain>
        <tissue evidence="5">Leaf</tissue>
    </source>
</reference>
<dbReference type="AlphaFoldDB" id="A0AAD8NPB7"/>
<organism evidence="5 6">
    <name type="scientific">Tagetes erecta</name>
    <name type="common">African marigold</name>
    <dbReference type="NCBI Taxonomy" id="13708"/>
    <lineage>
        <taxon>Eukaryota</taxon>
        <taxon>Viridiplantae</taxon>
        <taxon>Streptophyta</taxon>
        <taxon>Embryophyta</taxon>
        <taxon>Tracheophyta</taxon>
        <taxon>Spermatophyta</taxon>
        <taxon>Magnoliopsida</taxon>
        <taxon>eudicotyledons</taxon>
        <taxon>Gunneridae</taxon>
        <taxon>Pentapetalae</taxon>
        <taxon>asterids</taxon>
        <taxon>campanulids</taxon>
        <taxon>Asterales</taxon>
        <taxon>Asteraceae</taxon>
        <taxon>Asteroideae</taxon>
        <taxon>Heliantheae alliance</taxon>
        <taxon>Tageteae</taxon>
        <taxon>Tagetes</taxon>
    </lineage>
</organism>
<dbReference type="GO" id="GO:0000062">
    <property type="term" value="F:fatty-acyl-CoA binding"/>
    <property type="evidence" value="ECO:0007669"/>
    <property type="project" value="InterPro"/>
</dbReference>
<keyword evidence="3" id="KW-1133">Transmembrane helix</keyword>
<comment type="similarity">
    <text evidence="1">Belongs to the ACBP family.</text>
</comment>
<dbReference type="PROSITE" id="PS51228">
    <property type="entry name" value="ACB_2"/>
    <property type="match status" value="1"/>
</dbReference>
<dbReference type="Proteomes" id="UP001229421">
    <property type="component" value="Unassembled WGS sequence"/>
</dbReference>
<keyword evidence="3" id="KW-0812">Transmembrane</keyword>
<feature type="domain" description="ACB" evidence="4">
    <location>
        <begin position="323"/>
        <end position="413"/>
    </location>
</feature>
<name>A0AAD8NPB7_TARER</name>
<dbReference type="SUPFAM" id="SSF47027">
    <property type="entry name" value="Acyl-CoA binding protein"/>
    <property type="match status" value="1"/>
</dbReference>
<proteinExistence type="inferred from homology"/>
<protein>
    <recommendedName>
        <fullName evidence="4">ACB domain-containing protein</fullName>
    </recommendedName>
</protein>
<accession>A0AAD8NPB7</accession>
<dbReference type="InterPro" id="IPR000582">
    <property type="entry name" value="Acyl-CoA-binding_protein"/>
</dbReference>
<evidence type="ECO:0000256" key="2">
    <source>
        <dbReference type="ARBA" id="ARBA00023121"/>
    </source>
</evidence>
<dbReference type="InterPro" id="IPR014352">
    <property type="entry name" value="FERM/acyl-CoA-bd_prot_sf"/>
</dbReference>
<dbReference type="PANTHER" id="PTHR23310">
    <property type="entry name" value="ACYL-COA-BINDING PROTEIN, ACBP"/>
    <property type="match status" value="1"/>
</dbReference>
<dbReference type="Gene3D" id="1.20.80.10">
    <property type="match status" value="1"/>
</dbReference>
<comment type="caution">
    <text evidence="5">The sequence shown here is derived from an EMBL/GenBank/DDBJ whole genome shotgun (WGS) entry which is preliminary data.</text>
</comment>
<keyword evidence="3" id="KW-0472">Membrane</keyword>
<gene>
    <name evidence="5" type="ORF">QVD17_18723</name>
</gene>
<dbReference type="GO" id="GO:0006631">
    <property type="term" value="P:fatty acid metabolic process"/>
    <property type="evidence" value="ECO:0007669"/>
    <property type="project" value="TreeGrafter"/>
</dbReference>
<evidence type="ECO:0000256" key="1">
    <source>
        <dbReference type="ARBA" id="ARBA00005567"/>
    </source>
</evidence>
<keyword evidence="6" id="KW-1185">Reference proteome</keyword>
<evidence type="ECO:0000259" key="4">
    <source>
        <dbReference type="PROSITE" id="PS51228"/>
    </source>
</evidence>
<evidence type="ECO:0000256" key="3">
    <source>
        <dbReference type="SAM" id="Phobius"/>
    </source>
</evidence>
<sequence length="420" mass="45886">MDVFQELVFTISFYLIVTVLIAKLYEVVSICNDGKSRVSSRVEEKIEKKWVVCDREKEGKVRVFEDKVIGSDEVDFGCLSGTGDESGSVGVIGDEKSDSGVGACCVFDEMPKRNEDNDAGADLVESDVGECKGSLVEEVGACYVFDEMRKRNEADDAGTGLVESDVVECSRSLVQEVGACYVFDEMPKRTEANDNDAGLMESDVGDVVECRGSLVQEVGACYVFDEMSERNGDKDVGAGLVESDVVECNRSLVQEVGACYMFDEMPKRTEANDNGVGLVESDVGDVVECSGSSVQKDCVGEVKLEEEDDVLDGDWQGIETTELEKSFGAAVSFVDSKVNSGCVNLIDNDVKIELYGLHRVAIEGSCFEPQPMAFKVSARANWSSWKRSENLGRENAMERYIALLSRHVPGWMGSHSPDKQ</sequence>
<dbReference type="Pfam" id="PF00887">
    <property type="entry name" value="ACBP"/>
    <property type="match status" value="1"/>
</dbReference>
<evidence type="ECO:0000313" key="5">
    <source>
        <dbReference type="EMBL" id="KAK1423420.1"/>
    </source>
</evidence>